<evidence type="ECO:0000256" key="2">
    <source>
        <dbReference type="SAM" id="MobiDB-lite"/>
    </source>
</evidence>
<sequence>MQQDRHAEADAVPDARAESPRRVVYRALIGGYERLREEEVARDSDVAFICFTDDPELTSETWRLVVVEPRLARDATRSARALKILGHPVLEEYDETLWVDNTVALTRPPDGLFDEWLGEADVAAPLHSFRSSVLGEAEAVLDAGLDDFARVYEQLAHYLAFDADVLEENPHWTGMLARRRTTVTDAAMTDWWEQVLRYSRRDQLSFVPTMRRHGVRLASVPVDSHASPWHEWPRAEGRDRSRLGSGLRESLRLPSARIGVLEQALDETNRSLADTTAHRDETVARLDRTIVGLQDALASADREAFDTRVELDRVRHERNLLAKDLEDAKRRMTRMRRPLRRVDGTDGDEVEDPVGEAREPVRSEIT</sequence>
<feature type="coiled-coil region" evidence="1">
    <location>
        <begin position="283"/>
        <end position="331"/>
    </location>
</feature>
<keyword evidence="1" id="KW-0175">Coiled coil</keyword>
<accession>A0ABS9H6Y9</accession>
<comment type="caution">
    <text evidence="4">The sequence shown here is derived from an EMBL/GenBank/DDBJ whole genome shotgun (WGS) entry which is preliminary data.</text>
</comment>
<evidence type="ECO:0000256" key="1">
    <source>
        <dbReference type="SAM" id="Coils"/>
    </source>
</evidence>
<keyword evidence="5" id="KW-1185">Reference proteome</keyword>
<feature type="compositionally biased region" description="Acidic residues" evidence="2">
    <location>
        <begin position="345"/>
        <end position="354"/>
    </location>
</feature>
<feature type="region of interest" description="Disordered" evidence="2">
    <location>
        <begin position="336"/>
        <end position="366"/>
    </location>
</feature>
<reference evidence="4 5" key="1">
    <citation type="submission" date="2022-01" db="EMBL/GenBank/DDBJ databases">
        <title>Nocardioides sp. nov., an actinomycete isolated from mining soil.</title>
        <authorList>
            <person name="Liu L."/>
        </authorList>
    </citation>
    <scope>NUCLEOTIDE SEQUENCE [LARGE SCALE GENOMIC DNA]</scope>
    <source>
        <strain evidence="4 5">KLBMP 9356</strain>
    </source>
</reference>
<dbReference type="RefSeq" id="WP_236400002.1">
    <property type="nucleotide sequence ID" value="NZ_JAKJHZ010000005.1"/>
</dbReference>
<dbReference type="EMBL" id="JAKJHZ010000005">
    <property type="protein sequence ID" value="MCF6376990.1"/>
    <property type="molecule type" value="Genomic_DNA"/>
</dbReference>
<protein>
    <submittedName>
        <fullName evidence="4">DUF616 domain-containing protein</fullName>
    </submittedName>
</protein>
<name>A0ABS9H6Y9_9ACTN</name>
<gene>
    <name evidence="4" type="ORF">L2K70_05195</name>
</gene>
<feature type="compositionally biased region" description="Basic and acidic residues" evidence="2">
    <location>
        <begin position="355"/>
        <end position="366"/>
    </location>
</feature>
<dbReference type="InterPro" id="IPR048354">
    <property type="entry name" value="TOD1_MUCI70_glycTrfase_dom"/>
</dbReference>
<proteinExistence type="predicted"/>
<dbReference type="Pfam" id="PF04765">
    <property type="entry name" value="TOD1_MUCI70"/>
    <property type="match status" value="1"/>
</dbReference>
<evidence type="ECO:0000259" key="3">
    <source>
        <dbReference type="Pfam" id="PF04765"/>
    </source>
</evidence>
<feature type="domain" description="TOD1/MUCI70 glycosyltransferase-like" evidence="3">
    <location>
        <begin position="61"/>
        <end position="212"/>
    </location>
</feature>
<evidence type="ECO:0000313" key="5">
    <source>
        <dbReference type="Proteomes" id="UP001201161"/>
    </source>
</evidence>
<organism evidence="4 5">
    <name type="scientific">Nocardioides potassii</name>
    <dbReference type="NCBI Taxonomy" id="2911371"/>
    <lineage>
        <taxon>Bacteria</taxon>
        <taxon>Bacillati</taxon>
        <taxon>Actinomycetota</taxon>
        <taxon>Actinomycetes</taxon>
        <taxon>Propionibacteriales</taxon>
        <taxon>Nocardioidaceae</taxon>
        <taxon>Nocardioides</taxon>
    </lineage>
</organism>
<evidence type="ECO:0000313" key="4">
    <source>
        <dbReference type="EMBL" id="MCF6376990.1"/>
    </source>
</evidence>
<dbReference type="Proteomes" id="UP001201161">
    <property type="component" value="Unassembled WGS sequence"/>
</dbReference>